<dbReference type="SUPFAM" id="SSF47576">
    <property type="entry name" value="Calponin-homology domain, CH-domain"/>
    <property type="match status" value="1"/>
</dbReference>
<gene>
    <name evidence="5" type="ORF">PXEA_LOCUS35123</name>
</gene>
<dbReference type="Gene3D" id="1.10.418.10">
    <property type="entry name" value="Calponin-like domain"/>
    <property type="match status" value="1"/>
</dbReference>
<evidence type="ECO:0000256" key="4">
    <source>
        <dbReference type="SAM" id="Phobius"/>
    </source>
</evidence>
<dbReference type="InterPro" id="IPR036872">
    <property type="entry name" value="CH_dom_sf"/>
</dbReference>
<accession>A0A3S5CV96</accession>
<dbReference type="GO" id="GO:0051295">
    <property type="term" value="P:establishment of meiotic spindle localization"/>
    <property type="evidence" value="ECO:0007669"/>
    <property type="project" value="TreeGrafter"/>
</dbReference>
<evidence type="ECO:0008006" key="7">
    <source>
        <dbReference type="Google" id="ProtNLM"/>
    </source>
</evidence>
<dbReference type="EMBL" id="CAAALY010270537">
    <property type="protein sequence ID" value="VEL41683.1"/>
    <property type="molecule type" value="Genomic_DNA"/>
</dbReference>
<dbReference type="AlphaFoldDB" id="A0A3S5CV96"/>
<evidence type="ECO:0000256" key="3">
    <source>
        <dbReference type="ARBA" id="ARBA00022860"/>
    </source>
</evidence>
<dbReference type="PANTHER" id="PTHR22706:SF1">
    <property type="entry name" value="ASSEMBLY FACTOR FOR SPINDLE MICROTUBULES"/>
    <property type="match status" value="1"/>
</dbReference>
<organism evidence="5 6">
    <name type="scientific">Protopolystoma xenopodis</name>
    <dbReference type="NCBI Taxonomy" id="117903"/>
    <lineage>
        <taxon>Eukaryota</taxon>
        <taxon>Metazoa</taxon>
        <taxon>Spiralia</taxon>
        <taxon>Lophotrochozoa</taxon>
        <taxon>Platyhelminthes</taxon>
        <taxon>Monogenea</taxon>
        <taxon>Polyopisthocotylea</taxon>
        <taxon>Polystomatidea</taxon>
        <taxon>Polystomatidae</taxon>
        <taxon>Protopolystoma</taxon>
    </lineage>
</organism>
<evidence type="ECO:0000313" key="5">
    <source>
        <dbReference type="EMBL" id="VEL41683.1"/>
    </source>
</evidence>
<dbReference type="GO" id="GO:0000278">
    <property type="term" value="P:mitotic cell cycle"/>
    <property type="evidence" value="ECO:0007669"/>
    <property type="project" value="TreeGrafter"/>
</dbReference>
<dbReference type="OrthoDB" id="2148418at2759"/>
<dbReference type="GO" id="GO:0000922">
    <property type="term" value="C:spindle pole"/>
    <property type="evidence" value="ECO:0007669"/>
    <property type="project" value="TreeGrafter"/>
</dbReference>
<keyword evidence="6" id="KW-1185">Reference proteome</keyword>
<reference evidence="5" key="1">
    <citation type="submission" date="2018-11" db="EMBL/GenBank/DDBJ databases">
        <authorList>
            <consortium name="Pathogen Informatics"/>
        </authorList>
    </citation>
    <scope>NUCLEOTIDE SEQUENCE</scope>
</reference>
<proteinExistence type="predicted"/>
<keyword evidence="4" id="KW-0472">Membrane</keyword>
<evidence type="ECO:0000313" key="6">
    <source>
        <dbReference type="Proteomes" id="UP000784294"/>
    </source>
</evidence>
<keyword evidence="2" id="KW-0963">Cytoplasm</keyword>
<evidence type="ECO:0000256" key="2">
    <source>
        <dbReference type="ARBA" id="ARBA00022490"/>
    </source>
</evidence>
<dbReference type="GO" id="GO:0007051">
    <property type="term" value="P:spindle organization"/>
    <property type="evidence" value="ECO:0007669"/>
    <property type="project" value="TreeGrafter"/>
</dbReference>
<name>A0A3S5CV96_9PLAT</name>
<sequence>MNFSRNYLSRETNLPSHLACLGARHAVEQTQLDEYPLLTTNLAVDLRDGVRLVKLAEVLLSTNCLSRTLRSPVQLPGDSTARENSEETQDSFEVGTTGVLPGSLMLLIRFPAISRLQKIHNVSVALRAFAEHCQPACVNRKLSHGHEWYDKEAAGTIFLANGKLRIFEIFFITLFTLYASSILLPYPK</sequence>
<keyword evidence="4" id="KW-0812">Transmembrane</keyword>
<comment type="subcellular location">
    <subcellularLocation>
        <location evidence="1">Cytoplasm</location>
    </subcellularLocation>
</comment>
<comment type="caution">
    <text evidence="5">The sequence shown here is derived from an EMBL/GenBank/DDBJ whole genome shotgun (WGS) entry which is preliminary data.</text>
</comment>
<dbReference type="PANTHER" id="PTHR22706">
    <property type="entry name" value="ASSEMBLY FACTOR FOR SPINDLE MICROTUBULES"/>
    <property type="match status" value="1"/>
</dbReference>
<keyword evidence="3" id="KW-0112">Calmodulin-binding</keyword>
<keyword evidence="4" id="KW-1133">Transmembrane helix</keyword>
<feature type="transmembrane region" description="Helical" evidence="4">
    <location>
        <begin position="166"/>
        <end position="186"/>
    </location>
</feature>
<dbReference type="GO" id="GO:0005737">
    <property type="term" value="C:cytoplasm"/>
    <property type="evidence" value="ECO:0007669"/>
    <property type="project" value="UniProtKB-SubCell"/>
</dbReference>
<evidence type="ECO:0000256" key="1">
    <source>
        <dbReference type="ARBA" id="ARBA00004496"/>
    </source>
</evidence>
<dbReference type="Proteomes" id="UP000784294">
    <property type="component" value="Unassembled WGS sequence"/>
</dbReference>
<dbReference type="GO" id="GO:0005516">
    <property type="term" value="F:calmodulin binding"/>
    <property type="evidence" value="ECO:0007669"/>
    <property type="project" value="UniProtKB-KW"/>
</dbReference>
<dbReference type="InterPro" id="IPR051185">
    <property type="entry name" value="ASPM"/>
</dbReference>
<protein>
    <recommendedName>
        <fullName evidence="7">Calponin-homology (CH) domain-containing protein</fullName>
    </recommendedName>
</protein>